<organism evidence="1 2">
    <name type="scientific">Hypoxylon rubiginosum</name>
    <dbReference type="NCBI Taxonomy" id="110542"/>
    <lineage>
        <taxon>Eukaryota</taxon>
        <taxon>Fungi</taxon>
        <taxon>Dikarya</taxon>
        <taxon>Ascomycota</taxon>
        <taxon>Pezizomycotina</taxon>
        <taxon>Sordariomycetes</taxon>
        <taxon>Xylariomycetidae</taxon>
        <taxon>Xylariales</taxon>
        <taxon>Hypoxylaceae</taxon>
        <taxon>Hypoxylon</taxon>
    </lineage>
</organism>
<keyword evidence="2" id="KW-1185">Reference proteome</keyword>
<sequence>MSGSQHIFRVLADNESKLFPRRLRLAIMIVWPAYLFTGLLSMAALSTGWLLSGLFLLLLAVGFAVAMTGILFYLHNYNWLQLQRFRVASIRHYPMVEQGQHWIIGYLESLL</sequence>
<name>A0ACC0CQ19_9PEZI</name>
<proteinExistence type="predicted"/>
<evidence type="ECO:0000313" key="2">
    <source>
        <dbReference type="Proteomes" id="UP001497680"/>
    </source>
</evidence>
<protein>
    <submittedName>
        <fullName evidence="1">Uncharacterized protein</fullName>
    </submittedName>
</protein>
<dbReference type="EMBL" id="MU394368">
    <property type="protein sequence ID" value="KAI6082562.1"/>
    <property type="molecule type" value="Genomic_DNA"/>
</dbReference>
<evidence type="ECO:0000313" key="1">
    <source>
        <dbReference type="EMBL" id="KAI6082562.1"/>
    </source>
</evidence>
<reference evidence="1 2" key="1">
    <citation type="journal article" date="2022" name="New Phytol.">
        <title>Ecological generalism drives hyperdiversity of secondary metabolite gene clusters in xylarialean endophytes.</title>
        <authorList>
            <person name="Franco M.E.E."/>
            <person name="Wisecaver J.H."/>
            <person name="Arnold A.E."/>
            <person name="Ju Y.M."/>
            <person name="Slot J.C."/>
            <person name="Ahrendt S."/>
            <person name="Moore L.P."/>
            <person name="Eastman K.E."/>
            <person name="Scott K."/>
            <person name="Konkel Z."/>
            <person name="Mondo S.J."/>
            <person name="Kuo A."/>
            <person name="Hayes R.D."/>
            <person name="Haridas S."/>
            <person name="Andreopoulos B."/>
            <person name="Riley R."/>
            <person name="LaButti K."/>
            <person name="Pangilinan J."/>
            <person name="Lipzen A."/>
            <person name="Amirebrahimi M."/>
            <person name="Yan J."/>
            <person name="Adam C."/>
            <person name="Keymanesh K."/>
            <person name="Ng V."/>
            <person name="Louie K."/>
            <person name="Northen T."/>
            <person name="Drula E."/>
            <person name="Henrissat B."/>
            <person name="Hsieh H.M."/>
            <person name="Youens-Clark K."/>
            <person name="Lutzoni F."/>
            <person name="Miadlikowska J."/>
            <person name="Eastwood D.C."/>
            <person name="Hamelin R.C."/>
            <person name="Grigoriev I.V."/>
            <person name="U'Ren J.M."/>
        </authorList>
    </citation>
    <scope>NUCLEOTIDE SEQUENCE [LARGE SCALE GENOMIC DNA]</scope>
    <source>
        <strain evidence="1 2">ER1909</strain>
    </source>
</reference>
<accession>A0ACC0CQ19</accession>
<dbReference type="Proteomes" id="UP001497680">
    <property type="component" value="Unassembled WGS sequence"/>
</dbReference>
<gene>
    <name evidence="1" type="ORF">F4821DRAFT_208716</name>
</gene>
<comment type="caution">
    <text evidence="1">The sequence shown here is derived from an EMBL/GenBank/DDBJ whole genome shotgun (WGS) entry which is preliminary data.</text>
</comment>